<accession>A0A6A5KAG4</accession>
<organism evidence="5 6">
    <name type="scientific">Decorospora gaudefroyi</name>
    <dbReference type="NCBI Taxonomy" id="184978"/>
    <lineage>
        <taxon>Eukaryota</taxon>
        <taxon>Fungi</taxon>
        <taxon>Dikarya</taxon>
        <taxon>Ascomycota</taxon>
        <taxon>Pezizomycotina</taxon>
        <taxon>Dothideomycetes</taxon>
        <taxon>Pleosporomycetidae</taxon>
        <taxon>Pleosporales</taxon>
        <taxon>Pleosporineae</taxon>
        <taxon>Pleosporaceae</taxon>
        <taxon>Decorospora</taxon>
    </lineage>
</organism>
<dbReference type="GO" id="GO:0006637">
    <property type="term" value="P:acyl-CoA metabolic process"/>
    <property type="evidence" value="ECO:0007669"/>
    <property type="project" value="InterPro"/>
</dbReference>
<dbReference type="CDD" id="cd03444">
    <property type="entry name" value="Thioesterase_II_repeat1"/>
    <property type="match status" value="1"/>
</dbReference>
<evidence type="ECO:0000256" key="2">
    <source>
        <dbReference type="ARBA" id="ARBA00022801"/>
    </source>
</evidence>
<sequence>MTQPNHKPFIEQLALRQTSENGFEMINLPQTMGNPLNIAYGGYAIAVACKAACLAVPEGYHLYSILGNYLGPAYTDRPLHASVTVIRQTRTFATRQVHVSQKRDDGESRTCLIAIADFQVKEKGVLLAYSHAPKKQYPNWKDCPTQEATFKALADDGKISKEMLDYHNHTFSVQQHLYEQRLCPTSVFAQNLYGVAKSLSHSQDAVPPPERTTADWLRCKEHLPTPIDHITNLTFLIDTAIAFLPLSFNHLWFDDVSAVSSLDFSLRIFQTEIDVNQWHLREMSAPVAGEGRSFGESWIWDEGGKAVACMSQQSILRPHRQTTKGKL</sequence>
<keyword evidence="6" id="KW-1185">Reference proteome</keyword>
<dbReference type="Proteomes" id="UP000800040">
    <property type="component" value="Unassembled WGS sequence"/>
</dbReference>
<feature type="domain" description="Acyl-CoA thioesterase-like N-terminal HotDog" evidence="3">
    <location>
        <begin position="36"/>
        <end position="119"/>
    </location>
</feature>
<dbReference type="GO" id="GO:0009062">
    <property type="term" value="P:fatty acid catabolic process"/>
    <property type="evidence" value="ECO:0007669"/>
    <property type="project" value="TreeGrafter"/>
</dbReference>
<dbReference type="AlphaFoldDB" id="A0A6A5KAG4"/>
<keyword evidence="5" id="KW-0413">Isomerase</keyword>
<keyword evidence="2" id="KW-0378">Hydrolase</keyword>
<dbReference type="CDD" id="cd03445">
    <property type="entry name" value="Thioesterase_II_repeat2"/>
    <property type="match status" value="1"/>
</dbReference>
<dbReference type="InterPro" id="IPR029069">
    <property type="entry name" value="HotDog_dom_sf"/>
</dbReference>
<dbReference type="GO" id="GO:0005782">
    <property type="term" value="C:peroxisomal matrix"/>
    <property type="evidence" value="ECO:0007669"/>
    <property type="project" value="UniProtKB-SubCell"/>
</dbReference>
<dbReference type="Pfam" id="PF13622">
    <property type="entry name" value="4HBT_3"/>
    <property type="match status" value="1"/>
</dbReference>
<dbReference type="InterPro" id="IPR003703">
    <property type="entry name" value="Acyl_CoA_thio"/>
</dbReference>
<proteinExistence type="inferred from homology"/>
<evidence type="ECO:0000313" key="5">
    <source>
        <dbReference type="EMBL" id="KAF1832077.1"/>
    </source>
</evidence>
<dbReference type="InterPro" id="IPR049449">
    <property type="entry name" value="TesB_ACOT8-like_N"/>
</dbReference>
<evidence type="ECO:0000313" key="6">
    <source>
        <dbReference type="Proteomes" id="UP000800040"/>
    </source>
</evidence>
<comment type="similarity">
    <text evidence="1">Belongs to the C/M/P thioester hydrolase family.</text>
</comment>
<evidence type="ECO:0000256" key="1">
    <source>
        <dbReference type="ARBA" id="ARBA00006538"/>
    </source>
</evidence>
<dbReference type="OrthoDB" id="68328at2759"/>
<dbReference type="Gene3D" id="2.40.160.210">
    <property type="entry name" value="Acyl-CoA thioesterase, double hotdog domain"/>
    <property type="match status" value="1"/>
</dbReference>
<dbReference type="PANTHER" id="PTHR11066:SF35">
    <property type="entry name" value="ACYL-COA THIOESTERASE II"/>
    <property type="match status" value="1"/>
</dbReference>
<gene>
    <name evidence="5" type="ORF">BDW02DRAFT_22394</name>
</gene>
<evidence type="ECO:0000259" key="4">
    <source>
        <dbReference type="Pfam" id="PF20789"/>
    </source>
</evidence>
<protein>
    <submittedName>
        <fullName evidence="5">Thioesterase/thiol ester dehydrase-isomerase</fullName>
    </submittedName>
</protein>
<evidence type="ECO:0000259" key="3">
    <source>
        <dbReference type="Pfam" id="PF13622"/>
    </source>
</evidence>
<dbReference type="PANTHER" id="PTHR11066">
    <property type="entry name" value="ACYL-COA THIOESTERASE"/>
    <property type="match status" value="1"/>
</dbReference>
<dbReference type="Pfam" id="PF20789">
    <property type="entry name" value="4HBT_3C"/>
    <property type="match status" value="1"/>
</dbReference>
<reference evidence="5" key="1">
    <citation type="submission" date="2020-01" db="EMBL/GenBank/DDBJ databases">
        <authorList>
            <consortium name="DOE Joint Genome Institute"/>
            <person name="Haridas S."/>
            <person name="Albert R."/>
            <person name="Binder M."/>
            <person name="Bloem J."/>
            <person name="Labutti K."/>
            <person name="Salamov A."/>
            <person name="Andreopoulos B."/>
            <person name="Baker S.E."/>
            <person name="Barry K."/>
            <person name="Bills G."/>
            <person name="Bluhm B.H."/>
            <person name="Cannon C."/>
            <person name="Castanera R."/>
            <person name="Culley D.E."/>
            <person name="Daum C."/>
            <person name="Ezra D."/>
            <person name="Gonzalez J.B."/>
            <person name="Henrissat B."/>
            <person name="Kuo A."/>
            <person name="Liang C."/>
            <person name="Lipzen A."/>
            <person name="Lutzoni F."/>
            <person name="Magnuson J."/>
            <person name="Mondo S."/>
            <person name="Nolan M."/>
            <person name="Ohm R."/>
            <person name="Pangilinan J."/>
            <person name="Park H.-J."/>
            <person name="Ramirez L."/>
            <person name="Alfaro M."/>
            <person name="Sun H."/>
            <person name="Tritt A."/>
            <person name="Yoshinaga Y."/>
            <person name="Zwiers L.-H."/>
            <person name="Turgeon B.G."/>
            <person name="Goodwin S.B."/>
            <person name="Spatafora J.W."/>
            <person name="Crous P.W."/>
            <person name="Grigoriev I.V."/>
        </authorList>
    </citation>
    <scope>NUCLEOTIDE SEQUENCE</scope>
    <source>
        <strain evidence="5">P77</strain>
    </source>
</reference>
<dbReference type="GO" id="GO:0047617">
    <property type="term" value="F:fatty acyl-CoA hydrolase activity"/>
    <property type="evidence" value="ECO:0007669"/>
    <property type="project" value="InterPro"/>
</dbReference>
<dbReference type="SUPFAM" id="SSF54637">
    <property type="entry name" value="Thioesterase/thiol ester dehydrase-isomerase"/>
    <property type="match status" value="2"/>
</dbReference>
<dbReference type="InterPro" id="IPR049450">
    <property type="entry name" value="ACOT8-like_C"/>
</dbReference>
<dbReference type="EMBL" id="ML975347">
    <property type="protein sequence ID" value="KAF1832077.1"/>
    <property type="molecule type" value="Genomic_DNA"/>
</dbReference>
<dbReference type="InterPro" id="IPR042171">
    <property type="entry name" value="Acyl-CoA_hotdog"/>
</dbReference>
<dbReference type="GO" id="GO:0016853">
    <property type="term" value="F:isomerase activity"/>
    <property type="evidence" value="ECO:0007669"/>
    <property type="project" value="UniProtKB-KW"/>
</dbReference>
<name>A0A6A5KAG4_9PLEO</name>
<feature type="domain" description="Acyl-CoA thioesterase-like C-terminal" evidence="4">
    <location>
        <begin position="204"/>
        <end position="315"/>
    </location>
</feature>